<dbReference type="RefSeq" id="YP_004347030.1">
    <property type="nucleotide sequence ID" value="NC_015326.1"/>
</dbReference>
<name>F2WKZ5_9VIRU</name>
<reference evidence="1 2" key="1">
    <citation type="journal article" date="2011" name="Environ. Microbiol.">
        <title>Lausannevirus, a giant amoebal virus encoding histone doublets.</title>
        <authorList>
            <person name="Thomas V."/>
            <person name="Bertelli C."/>
            <person name="Collyn F."/>
            <person name="Casson N."/>
            <person name="Telenti A."/>
            <person name="Goesmann A."/>
            <person name="Croxatto A."/>
            <person name="Greub G."/>
        </authorList>
    </citation>
    <scope>NUCLEOTIDE SEQUENCE [LARGE SCALE GENOMIC DNA]</scope>
    <source>
        <strain evidence="1">7715</strain>
    </source>
</reference>
<protein>
    <submittedName>
        <fullName evidence="1">Uncharacterized protein</fullName>
    </submittedName>
</protein>
<evidence type="ECO:0000313" key="1">
    <source>
        <dbReference type="EMBL" id="AEA06918.1"/>
    </source>
</evidence>
<sequence>METFYLSVVQDDPSSHYPTLEPLSEKLWRTRSEAIQELESFHRDEYGLDELPCENSGTWDIWTLKLSNSNSGVSKE</sequence>
<dbReference type="OrthoDB" id="26731at10239"/>
<dbReference type="GeneID" id="10399650"/>
<evidence type="ECO:0000313" key="2">
    <source>
        <dbReference type="Proteomes" id="UP000203366"/>
    </source>
</evidence>
<keyword evidence="2" id="KW-1185">Reference proteome</keyword>
<proteinExistence type="predicted"/>
<gene>
    <name evidence="1" type="ORF">LAU_0062</name>
</gene>
<dbReference type="KEGG" id="vg:10399650"/>
<dbReference type="EMBL" id="HQ113105">
    <property type="protein sequence ID" value="AEA06918.1"/>
    <property type="molecule type" value="Genomic_DNA"/>
</dbReference>
<dbReference type="Proteomes" id="UP000203366">
    <property type="component" value="Segment"/>
</dbReference>
<organism evidence="1 2">
    <name type="scientific">Lausannevirus</name>
    <dbReference type="NCBI Taxonomy" id="999883"/>
    <lineage>
        <taxon>Viruses</taxon>
        <taxon>Varidnaviria</taxon>
        <taxon>Bamfordvirae</taxon>
        <taxon>Nucleocytoviricota</taxon>
        <taxon>Megaviricetes</taxon>
        <taxon>Pimascovirales</taxon>
        <taxon>Pimascovirales incertae sedis</taxon>
        <taxon>Marseilleviridae</taxon>
        <taxon>Losannavirus</taxon>
        <taxon>Losannavirus lausannense</taxon>
    </lineage>
</organism>
<accession>F2WKZ5</accession>